<reference evidence="1" key="1">
    <citation type="journal article" date="2023" name="IScience">
        <title>Live-bearing cockroach genome reveals convergent evolutionary mechanisms linked to viviparity in insects and beyond.</title>
        <authorList>
            <person name="Fouks B."/>
            <person name="Harrison M.C."/>
            <person name="Mikhailova A.A."/>
            <person name="Marchal E."/>
            <person name="English S."/>
            <person name="Carruthers M."/>
            <person name="Jennings E.C."/>
            <person name="Chiamaka E.L."/>
            <person name="Frigard R.A."/>
            <person name="Pippel M."/>
            <person name="Attardo G.M."/>
            <person name="Benoit J.B."/>
            <person name="Bornberg-Bauer E."/>
            <person name="Tobe S.S."/>
        </authorList>
    </citation>
    <scope>NUCLEOTIDE SEQUENCE</scope>
    <source>
        <strain evidence="1">Stay&amp;Tobe</strain>
    </source>
</reference>
<name>A0AAD8AIB9_DIPPU</name>
<feature type="non-terminal residue" evidence="1">
    <location>
        <position position="1"/>
    </location>
</feature>
<reference evidence="1" key="2">
    <citation type="submission" date="2023-05" db="EMBL/GenBank/DDBJ databases">
        <authorList>
            <person name="Fouks B."/>
        </authorList>
    </citation>
    <scope>NUCLEOTIDE SEQUENCE</scope>
    <source>
        <strain evidence="1">Stay&amp;Tobe</strain>
        <tissue evidence="1">Testes</tissue>
    </source>
</reference>
<dbReference type="Proteomes" id="UP001233999">
    <property type="component" value="Unassembled WGS sequence"/>
</dbReference>
<feature type="non-terminal residue" evidence="1">
    <location>
        <position position="74"/>
    </location>
</feature>
<organism evidence="1 2">
    <name type="scientific">Diploptera punctata</name>
    <name type="common">Pacific beetle cockroach</name>
    <dbReference type="NCBI Taxonomy" id="6984"/>
    <lineage>
        <taxon>Eukaryota</taxon>
        <taxon>Metazoa</taxon>
        <taxon>Ecdysozoa</taxon>
        <taxon>Arthropoda</taxon>
        <taxon>Hexapoda</taxon>
        <taxon>Insecta</taxon>
        <taxon>Pterygota</taxon>
        <taxon>Neoptera</taxon>
        <taxon>Polyneoptera</taxon>
        <taxon>Dictyoptera</taxon>
        <taxon>Blattodea</taxon>
        <taxon>Blaberoidea</taxon>
        <taxon>Blaberidae</taxon>
        <taxon>Diplopterinae</taxon>
        <taxon>Diploptera</taxon>
    </lineage>
</organism>
<protein>
    <submittedName>
        <fullName evidence="1">Uncharacterized protein</fullName>
    </submittedName>
</protein>
<keyword evidence="2" id="KW-1185">Reference proteome</keyword>
<gene>
    <name evidence="1" type="ORF">L9F63_026433</name>
</gene>
<evidence type="ECO:0000313" key="2">
    <source>
        <dbReference type="Proteomes" id="UP001233999"/>
    </source>
</evidence>
<evidence type="ECO:0000313" key="1">
    <source>
        <dbReference type="EMBL" id="KAJ9599718.1"/>
    </source>
</evidence>
<sequence length="74" mass="8333">MYVVSTKPAGFNIEITNQDSSMVMTGVRIMLGTQDSQRAPSYVEKVFSKNLFHSLFSTIFLESLVTPEIIGWNE</sequence>
<accession>A0AAD8AIB9</accession>
<proteinExistence type="predicted"/>
<dbReference type="AlphaFoldDB" id="A0AAD8AIB9"/>
<comment type="caution">
    <text evidence="1">The sequence shown here is derived from an EMBL/GenBank/DDBJ whole genome shotgun (WGS) entry which is preliminary data.</text>
</comment>
<dbReference type="EMBL" id="JASPKZ010000613">
    <property type="protein sequence ID" value="KAJ9599718.1"/>
    <property type="molecule type" value="Genomic_DNA"/>
</dbReference>